<name>X0WQZ4_9ZZZZ</name>
<gene>
    <name evidence="1" type="ORF">S01H1_68557</name>
</gene>
<accession>X0WQZ4</accession>
<protein>
    <submittedName>
        <fullName evidence="1">Uncharacterized protein</fullName>
    </submittedName>
</protein>
<dbReference type="EMBL" id="BARS01045468">
    <property type="protein sequence ID" value="GAG33065.1"/>
    <property type="molecule type" value="Genomic_DNA"/>
</dbReference>
<organism evidence="1">
    <name type="scientific">marine sediment metagenome</name>
    <dbReference type="NCBI Taxonomy" id="412755"/>
    <lineage>
        <taxon>unclassified sequences</taxon>
        <taxon>metagenomes</taxon>
        <taxon>ecological metagenomes</taxon>
    </lineage>
</organism>
<sequence>MSSYILDPVLGQLNFIKMSGPQIGQMSVDIDVIDRSGVDGAGTREKGLKGEPTRKTTVEWVSSLAEANASKALYQSFKGRYVTVVDDYGLVAF</sequence>
<proteinExistence type="predicted"/>
<feature type="non-terminal residue" evidence="1">
    <location>
        <position position="93"/>
    </location>
</feature>
<evidence type="ECO:0000313" key="1">
    <source>
        <dbReference type="EMBL" id="GAG33065.1"/>
    </source>
</evidence>
<comment type="caution">
    <text evidence="1">The sequence shown here is derived from an EMBL/GenBank/DDBJ whole genome shotgun (WGS) entry which is preliminary data.</text>
</comment>
<reference evidence="1" key="1">
    <citation type="journal article" date="2014" name="Front. Microbiol.">
        <title>High frequency of phylogenetically diverse reductive dehalogenase-homologous genes in deep subseafloor sedimentary metagenomes.</title>
        <authorList>
            <person name="Kawai M."/>
            <person name="Futagami T."/>
            <person name="Toyoda A."/>
            <person name="Takaki Y."/>
            <person name="Nishi S."/>
            <person name="Hori S."/>
            <person name="Arai W."/>
            <person name="Tsubouchi T."/>
            <person name="Morono Y."/>
            <person name="Uchiyama I."/>
            <person name="Ito T."/>
            <person name="Fujiyama A."/>
            <person name="Inagaki F."/>
            <person name="Takami H."/>
        </authorList>
    </citation>
    <scope>NUCLEOTIDE SEQUENCE</scope>
    <source>
        <strain evidence="1">Expedition CK06-06</strain>
    </source>
</reference>
<dbReference type="AlphaFoldDB" id="X0WQZ4"/>